<comment type="caution">
    <text evidence="2">The sequence shown here is derived from an EMBL/GenBank/DDBJ whole genome shotgun (WGS) entry which is preliminary data.</text>
</comment>
<reference evidence="2 3" key="1">
    <citation type="submission" date="2019-11" db="EMBL/GenBank/DDBJ databases">
        <title>Novel species isolated from a subtropical stream in China.</title>
        <authorList>
            <person name="Lu H."/>
        </authorList>
    </citation>
    <scope>NUCLEOTIDE SEQUENCE [LARGE SCALE GENOMIC DNA]</scope>
    <source>
        <strain evidence="2 3">FT80W</strain>
    </source>
</reference>
<evidence type="ECO:0000313" key="2">
    <source>
        <dbReference type="EMBL" id="MRW90396.1"/>
    </source>
</evidence>
<sequence>MFRHARALWQFYLCHFPHIEVIFVRWSDKLKRGEVMSDGRDLLVGMAGAFEGETGYNSSGVWSQSENARWIYRQVLVQDYLLRTRDGPFFLYQTTITSVVDFRGLCTVLDRLTPENCFAGPLGRLSAPETFAGLTFVSGASALMSRDLLLRMRERYDPAHAYTSVPNDIWQAAVLDDVPRQALPTFNFIKPRASRADAPYIYALTRRLLQQGYYHFRIKTVAPENAAGRREDIDPWIMLRIMEAIFDSEHDPEATLNLTDRVQRLADGGAGLPVAPRRAEPLHSGMRDFATNDEEIS</sequence>
<dbReference type="EMBL" id="WKJK01000004">
    <property type="protein sequence ID" value="MRW90396.1"/>
    <property type="molecule type" value="Genomic_DNA"/>
</dbReference>
<proteinExistence type="predicted"/>
<keyword evidence="3" id="KW-1185">Reference proteome</keyword>
<accession>A0A6I2L1L7</accession>
<protein>
    <submittedName>
        <fullName evidence="2">Uncharacterized protein</fullName>
    </submittedName>
</protein>
<dbReference type="AlphaFoldDB" id="A0A6I2L1L7"/>
<dbReference type="Proteomes" id="UP000433309">
    <property type="component" value="Unassembled WGS sequence"/>
</dbReference>
<gene>
    <name evidence="2" type="ORF">GJ699_10410</name>
</gene>
<name>A0A6I2L1L7_9BURK</name>
<evidence type="ECO:0000256" key="1">
    <source>
        <dbReference type="SAM" id="MobiDB-lite"/>
    </source>
</evidence>
<evidence type="ECO:0000313" key="3">
    <source>
        <dbReference type="Proteomes" id="UP000433309"/>
    </source>
</evidence>
<feature type="region of interest" description="Disordered" evidence="1">
    <location>
        <begin position="269"/>
        <end position="297"/>
    </location>
</feature>
<dbReference type="RefSeq" id="WP_195763511.1">
    <property type="nucleotide sequence ID" value="NZ_WKJK01000004.1"/>
</dbReference>
<organism evidence="2 3">
    <name type="scientific">Duganella guangzhouensis</name>
    <dbReference type="NCBI Taxonomy" id="2666084"/>
    <lineage>
        <taxon>Bacteria</taxon>
        <taxon>Pseudomonadati</taxon>
        <taxon>Pseudomonadota</taxon>
        <taxon>Betaproteobacteria</taxon>
        <taxon>Burkholderiales</taxon>
        <taxon>Oxalobacteraceae</taxon>
        <taxon>Telluria group</taxon>
        <taxon>Duganella</taxon>
    </lineage>
</organism>